<evidence type="ECO:0000313" key="1">
    <source>
        <dbReference type="EMBL" id="ASJ73018.1"/>
    </source>
</evidence>
<dbReference type="OrthoDB" id="9803101at2"/>
<dbReference type="RefSeq" id="WP_088918272.1">
    <property type="nucleotide sequence ID" value="NZ_CP018632.1"/>
</dbReference>
<proteinExistence type="predicted"/>
<dbReference type="Pfam" id="PF01042">
    <property type="entry name" value="Ribonuc_L-PSP"/>
    <property type="match status" value="1"/>
</dbReference>
<dbReference type="Proteomes" id="UP000250079">
    <property type="component" value="Chromosome"/>
</dbReference>
<gene>
    <name evidence="1" type="ORF">IMCC3135_14665</name>
</gene>
<accession>A0A2Z2NTF6</accession>
<dbReference type="SUPFAM" id="SSF55298">
    <property type="entry name" value="YjgF-like"/>
    <property type="match status" value="1"/>
</dbReference>
<dbReference type="Gene3D" id="3.30.1330.40">
    <property type="entry name" value="RutC-like"/>
    <property type="match status" value="1"/>
</dbReference>
<dbReference type="PANTHER" id="PTHR43857:SF1">
    <property type="entry name" value="YJGH FAMILY PROTEIN"/>
    <property type="match status" value="1"/>
</dbReference>
<organism evidence="1 2">
    <name type="scientific">Granulosicoccus antarcticus IMCC3135</name>
    <dbReference type="NCBI Taxonomy" id="1192854"/>
    <lineage>
        <taxon>Bacteria</taxon>
        <taxon>Pseudomonadati</taxon>
        <taxon>Pseudomonadota</taxon>
        <taxon>Gammaproteobacteria</taxon>
        <taxon>Chromatiales</taxon>
        <taxon>Granulosicoccaceae</taxon>
        <taxon>Granulosicoccus</taxon>
    </lineage>
</organism>
<name>A0A2Z2NTF6_9GAMM</name>
<reference evidence="1 2" key="1">
    <citation type="submission" date="2016-12" db="EMBL/GenBank/DDBJ databases">
        <authorList>
            <person name="Song W.-J."/>
            <person name="Kurnit D.M."/>
        </authorList>
    </citation>
    <scope>NUCLEOTIDE SEQUENCE [LARGE SCALE GENOMIC DNA]</scope>
    <source>
        <strain evidence="1 2">IMCC3135</strain>
    </source>
</reference>
<dbReference type="KEGG" id="gai:IMCC3135_14665"/>
<dbReference type="InterPro" id="IPR006175">
    <property type="entry name" value="YjgF/YER057c/UK114"/>
</dbReference>
<dbReference type="AlphaFoldDB" id="A0A2Z2NTF6"/>
<dbReference type="PANTHER" id="PTHR43857">
    <property type="entry name" value="BLR7761 PROTEIN"/>
    <property type="match status" value="1"/>
</dbReference>
<evidence type="ECO:0000313" key="2">
    <source>
        <dbReference type="Proteomes" id="UP000250079"/>
    </source>
</evidence>
<keyword evidence="2" id="KW-1185">Reference proteome</keyword>
<dbReference type="CDD" id="cd00448">
    <property type="entry name" value="YjgF_YER057c_UK114_family"/>
    <property type="match status" value="1"/>
</dbReference>
<sequence length="137" mass="15054">MSSEIIQPEGWTKARGYANGILSEQGMLFVGGQIGWNAEQVFESHDFIGQMEQALKNIVAVVVQAGGSTTDIVRLTWFVIDKKEYVARQKEVGEVYRRVLGKHFPAMTMVVVAGLVEDDALIEIEATAVIRALTIDG</sequence>
<dbReference type="InterPro" id="IPR035959">
    <property type="entry name" value="RutC-like_sf"/>
</dbReference>
<dbReference type="EMBL" id="CP018632">
    <property type="protein sequence ID" value="ASJ73018.1"/>
    <property type="molecule type" value="Genomic_DNA"/>
</dbReference>
<protein>
    <submittedName>
        <fullName evidence="1">RutC family protein</fullName>
    </submittedName>
</protein>